<dbReference type="Proteomes" id="UP000254571">
    <property type="component" value="Unassembled WGS sequence"/>
</dbReference>
<name>A0A7H4P9N4_9ENTR</name>
<protein>
    <submittedName>
        <fullName evidence="1">Uncharacterized protein</fullName>
    </submittedName>
</protein>
<organism evidence="1 2">
    <name type="scientific">Klebsiella grimontii</name>
    <dbReference type="NCBI Taxonomy" id="2058152"/>
    <lineage>
        <taxon>Bacteria</taxon>
        <taxon>Pseudomonadati</taxon>
        <taxon>Pseudomonadota</taxon>
        <taxon>Gammaproteobacteria</taxon>
        <taxon>Enterobacterales</taxon>
        <taxon>Enterobacteriaceae</taxon>
        <taxon>Klebsiella/Raoultella group</taxon>
        <taxon>Klebsiella</taxon>
    </lineage>
</organism>
<accession>A0A7H4P9N4</accession>
<gene>
    <name evidence="1" type="ORF">NCTC9149_05623</name>
</gene>
<reference evidence="1 2" key="1">
    <citation type="submission" date="2018-06" db="EMBL/GenBank/DDBJ databases">
        <authorList>
            <consortium name="Pathogen Informatics"/>
            <person name="Doyle S."/>
        </authorList>
    </citation>
    <scope>NUCLEOTIDE SEQUENCE [LARGE SCALE GENOMIC DNA]</scope>
    <source>
        <strain evidence="1 2">NCTC9149</strain>
    </source>
</reference>
<evidence type="ECO:0000313" key="1">
    <source>
        <dbReference type="EMBL" id="STW09149.1"/>
    </source>
</evidence>
<dbReference type="EMBL" id="UGMX01000002">
    <property type="protein sequence ID" value="STW09149.1"/>
    <property type="molecule type" value="Genomic_DNA"/>
</dbReference>
<sequence length="92" mass="10403">MRDDYPQRLAAAQAAWGGFNDGWQHAPVSLEICGYMAEWESVQHYTREEVQASFDWALAQHASTLNLKSRPCRRRIAISLIMRYCASAIATG</sequence>
<dbReference type="AlphaFoldDB" id="A0A7H4P9N4"/>
<evidence type="ECO:0000313" key="2">
    <source>
        <dbReference type="Proteomes" id="UP000254571"/>
    </source>
</evidence>
<proteinExistence type="predicted"/>
<comment type="caution">
    <text evidence="1">The sequence shown here is derived from an EMBL/GenBank/DDBJ whole genome shotgun (WGS) entry which is preliminary data.</text>
</comment>